<dbReference type="SUPFAM" id="SSF53098">
    <property type="entry name" value="Ribonuclease H-like"/>
    <property type="match status" value="1"/>
</dbReference>
<feature type="domain" description="USP" evidence="11">
    <location>
        <begin position="472"/>
        <end position="825"/>
    </location>
</feature>
<comment type="caution">
    <text evidence="9">Lacks conserved residue(s) required for the propagation of feature annotation.</text>
</comment>
<accession>A0A397J055</accession>
<evidence type="ECO:0000256" key="4">
    <source>
        <dbReference type="ARBA" id="ARBA00022664"/>
    </source>
</evidence>
<evidence type="ECO:0000256" key="7">
    <source>
        <dbReference type="ARBA" id="ARBA00022801"/>
    </source>
</evidence>
<dbReference type="Proteomes" id="UP000266861">
    <property type="component" value="Unassembled WGS sequence"/>
</dbReference>
<dbReference type="EMBL" id="PQFF01000137">
    <property type="protein sequence ID" value="RHZ79406.1"/>
    <property type="molecule type" value="Genomic_DNA"/>
</dbReference>
<dbReference type="GO" id="GO:0003676">
    <property type="term" value="F:nucleic acid binding"/>
    <property type="evidence" value="ECO:0007669"/>
    <property type="project" value="InterPro"/>
</dbReference>
<comment type="subunit">
    <text evidence="9">Forms a heterotrimer with an asymmetric homodimer of the regulatory subunit PAN3 to form the poly(A)-nuclease (PAN) deadenylation complex.</text>
</comment>
<keyword evidence="13" id="KW-1185">Reference proteome</keyword>
<feature type="region of interest" description="Disordered" evidence="10">
    <location>
        <begin position="1102"/>
        <end position="1121"/>
    </location>
</feature>
<dbReference type="CDD" id="cd06143">
    <property type="entry name" value="PAN2_exo"/>
    <property type="match status" value="1"/>
</dbReference>
<gene>
    <name evidence="9" type="primary">PAN2</name>
    <name evidence="12" type="ORF">Glove_146g43</name>
</gene>
<dbReference type="Gene3D" id="3.90.70.10">
    <property type="entry name" value="Cysteine proteinases"/>
    <property type="match status" value="1"/>
</dbReference>
<keyword evidence="3" id="KW-0853">WD repeat</keyword>
<feature type="binding site" evidence="9">
    <location>
        <position position="882"/>
    </location>
    <ligand>
        <name>a divalent metal cation</name>
        <dbReference type="ChEBI" id="CHEBI:60240"/>
        <note>catalytic</note>
    </ligand>
</feature>
<dbReference type="InterPro" id="IPR038765">
    <property type="entry name" value="Papain-like_cys_pep_sf"/>
</dbReference>
<name>A0A397J055_9GLOM</name>
<comment type="function">
    <text evidence="9">Catalytic subunit of the poly(A)-nuclease (PAN) deadenylation complex, one of two cytoplasmic mRNA deadenylases involved in mRNA turnover. PAN specifically shortens poly(A) tails of RNA and the activity is stimulated by poly(A)-binding protein PAB1. PAN deadenylation is followed by rapid degradation of the shortened mRNA tails by the CCR4-NOT complex. Deadenylated mRNAs are then degraded by two alternative mechanisms, namely exosome-mediated 3'-5' exonucleolytic degradation, or deadenlyation-dependent mRNA decaping and subsequent 5'-3' exonucleolytic degradation by XRN1. May also be involved in post-transcriptional maturation of mRNA poly(A) tails.</text>
</comment>
<dbReference type="GO" id="GO:0000289">
    <property type="term" value="P:nuclear-transcribed mRNA poly(A) tail shortening"/>
    <property type="evidence" value="ECO:0007669"/>
    <property type="project" value="UniProtKB-UniRule"/>
</dbReference>
<evidence type="ECO:0000256" key="10">
    <source>
        <dbReference type="SAM" id="MobiDB-lite"/>
    </source>
</evidence>
<comment type="similarity">
    <text evidence="9">Belongs to the peptidase C19 family. PAN2 subfamily.</text>
</comment>
<comment type="subcellular location">
    <subcellularLocation>
        <location evidence="1 9">Cytoplasm</location>
    </subcellularLocation>
</comment>
<dbReference type="SUPFAM" id="SSF54001">
    <property type="entry name" value="Cysteine proteinases"/>
    <property type="match status" value="1"/>
</dbReference>
<evidence type="ECO:0000256" key="2">
    <source>
        <dbReference type="ARBA" id="ARBA00022490"/>
    </source>
</evidence>
<dbReference type="InterPro" id="IPR028881">
    <property type="entry name" value="PAN2_UCH_dom"/>
</dbReference>
<sequence>MDGWKEILSACAPHVNITQSISAITFDPYQELLWTGSDNGRVASYFGGGMQRYTSFRAHLTPVKQLLVNDRGVISLNSDSIKMINRRGLPAWTIKNDHITDLHCMTYTTMPNSEILAAGSQQDMLVVNLARGTVVKKIESDCEIVVMRKSRLLCCGSSSGEVILRDPRTYKVEHKILAHTGTISDIDTTGNLLLTCGFSTRHGNLIIDPIVKVYDIRTMRPLVPLSFPPGPCFLKMHPKLSTTVFIASRSGQFHICDVGNVSYTHFYQANTTSYINSFDLSTSGEMLAFGDAANVVHIWGDRKNSKINAFSHPSELPDVPAPKPNIYIGDNDPLSLVGLPYYCEPLLSVWPYGMTFEVGNPPPKIDPEIERNMKMLDFVGYAPNPGNRRRNLVAQYLRKKQKTEAPKFVSEKERELQTGKGSKEPSSLFDGETELDATSTKMPKYYRRVEIMYSRFGVDDFDFEYYNKTKYAGLETHIKNCYCNSLLQVLFFIPSLRLITKSHIGSACPIENCLCCEMGFLFRMLEDAKGRNCQASNFLRAFSTIPQAMALGLFEPEEPNEKTPYSMLIQNSNRFILEQLHQECNSNNNVQLLKPLPLEQSSLSTIQQLFGMQMTSISLCRCGTRTEREMLSFVIDLNYSSSKVYKGKIPLSKTFAEILQTSIWRETQPKAWCNNCQRYVPTVAKKVPKSLPPILSINCGPEEAIPTELWRSLDGNKSWLPKRLSIKIDKDNLFVSEREIVDTNSTENSNYANYKLKALIARVRVEKEIPNLVTFVKVPDKELDESSESPWYLFNDFLVKNVTEQEVFNFQGSWKIPVLLYYSRVDVADLTDTRPLHEEIDKSILFRDISISRKRNSFIKTAHLLTPDESPQPGTLIAIDAEFVALNQEETEISSDGTISVLRPKLLSLARVSVVRGEGPKEGLPLIDDHIVASEPVVDYLTEFSGIKAGDLDPLTSQYTLVPLKMAYKKLRLLLDLGCIFVGHGLKKDFRIINILVPSNQVVDTVEIFHNKTRARKLSLKFLAWYLLRQDIQTDSHDSIEDARTALAIYKKYLELKSKGIFEETLENIYRVGRKCNWKPIPGVFPSEVFQKRMAPQDSGLFYNSNSSSNSSDSLADEGSC</sequence>
<dbReference type="HAMAP" id="MF_03182">
    <property type="entry name" value="PAN2"/>
    <property type="match status" value="1"/>
</dbReference>
<feature type="region of interest" description="Disordered" evidence="10">
    <location>
        <begin position="404"/>
        <end position="433"/>
    </location>
</feature>
<keyword evidence="6 9" id="KW-0479">Metal-binding</keyword>
<dbReference type="InterPro" id="IPR028889">
    <property type="entry name" value="USP"/>
</dbReference>
<dbReference type="InterPro" id="IPR036322">
    <property type="entry name" value="WD40_repeat_dom_sf"/>
</dbReference>
<dbReference type="InterPro" id="IPR013520">
    <property type="entry name" value="Ribonucl_H"/>
</dbReference>
<dbReference type="InterPro" id="IPR015943">
    <property type="entry name" value="WD40/YVTN_repeat-like_dom_sf"/>
</dbReference>
<comment type="caution">
    <text evidence="12">The sequence shown here is derived from an EMBL/GenBank/DDBJ whole genome shotgun (WGS) entry which is preliminary data.</text>
</comment>
<dbReference type="Gene3D" id="2.130.10.10">
    <property type="entry name" value="YVTN repeat-like/Quinoprotein amine dehydrogenase"/>
    <property type="match status" value="1"/>
</dbReference>
<comment type="domain">
    <text evidence="9">Contains a pseudo-UCH domain. This ubiquitin C-terminal hydrolase (UCH)-like or ubiquitin specific protease (USP)-like domain is predicted to be catalytically inactive because it lacks the active site catalytic triad characteristic of thiol proteases, with residues at the equivalent structural positions that are incompatible with catalysis, and it cannot bind ubiquitin. It functions as a structural scaffold for intra- and intermolecular interactions in the complex.</text>
</comment>
<dbReference type="PANTHER" id="PTHR15728:SF0">
    <property type="entry name" value="PAN2-PAN3 DEADENYLATION COMPLEX CATALYTIC SUBUNIT PAN2"/>
    <property type="match status" value="1"/>
</dbReference>
<dbReference type="PROSITE" id="PS50235">
    <property type="entry name" value="USP_3"/>
    <property type="match status" value="1"/>
</dbReference>
<evidence type="ECO:0000256" key="5">
    <source>
        <dbReference type="ARBA" id="ARBA00022722"/>
    </source>
</evidence>
<dbReference type="EC" id="3.1.13.4" evidence="9"/>
<dbReference type="InterPro" id="IPR048841">
    <property type="entry name" value="PAN2_N"/>
</dbReference>
<dbReference type="GO" id="GO:0000932">
    <property type="term" value="C:P-body"/>
    <property type="evidence" value="ECO:0007669"/>
    <property type="project" value="TreeGrafter"/>
</dbReference>
<dbReference type="GO" id="GO:0006397">
    <property type="term" value="P:mRNA processing"/>
    <property type="evidence" value="ECO:0007669"/>
    <property type="project" value="UniProtKB-KW"/>
</dbReference>
<dbReference type="InterPro" id="IPR036397">
    <property type="entry name" value="RNaseH_sf"/>
</dbReference>
<evidence type="ECO:0000256" key="3">
    <source>
        <dbReference type="ARBA" id="ARBA00022574"/>
    </source>
</evidence>
<dbReference type="GO" id="GO:0004535">
    <property type="term" value="F:poly(A)-specific ribonuclease activity"/>
    <property type="evidence" value="ECO:0007669"/>
    <property type="project" value="UniProtKB-UniRule"/>
</dbReference>
<dbReference type="SMART" id="SM00479">
    <property type="entry name" value="EXOIII"/>
    <property type="match status" value="1"/>
</dbReference>
<dbReference type="Pfam" id="PF00929">
    <property type="entry name" value="RNase_T"/>
    <property type="match status" value="1"/>
</dbReference>
<comment type="activity regulation">
    <text evidence="9">Positively regulated by the regulatory subunit PAN3.</text>
</comment>
<protein>
    <recommendedName>
        <fullName evidence="9">PAN2-PAN3 deadenylation complex catalytic subunit PAN2</fullName>
        <ecNumber evidence="9">3.1.13.4</ecNumber>
    </recommendedName>
    <alternativeName>
        <fullName evidence="9">PAB1P-dependent poly(A)-specific ribonuclease</fullName>
    </alternativeName>
    <alternativeName>
        <fullName evidence="9">Poly(A)-nuclease deadenylation complex subunit 2</fullName>
        <shortName evidence="9">PAN deadenylation complex subunit 2</shortName>
    </alternativeName>
</protein>
<dbReference type="InterPro" id="IPR030843">
    <property type="entry name" value="PAN2"/>
</dbReference>
<dbReference type="AlphaFoldDB" id="A0A397J055"/>
<evidence type="ECO:0000313" key="13">
    <source>
        <dbReference type="Proteomes" id="UP000266861"/>
    </source>
</evidence>
<feature type="binding site" evidence="9">
    <location>
        <position position="989"/>
    </location>
    <ligand>
        <name>a divalent metal cation</name>
        <dbReference type="ChEBI" id="CHEBI:60240"/>
        <note>catalytic</note>
    </ligand>
</feature>
<feature type="compositionally biased region" description="Low complexity" evidence="10">
    <location>
        <begin position="1104"/>
        <end position="1114"/>
    </location>
</feature>
<comment type="catalytic activity">
    <reaction evidence="9">
        <text>Exonucleolytic cleavage of poly(A) to 5'-AMP.</text>
        <dbReference type="EC" id="3.1.13.4"/>
    </reaction>
</comment>
<dbReference type="Pfam" id="PF13423">
    <property type="entry name" value="UCH_1"/>
    <property type="match status" value="1"/>
</dbReference>
<keyword evidence="2 9" id="KW-0963">Cytoplasm</keyword>
<dbReference type="SUPFAM" id="SSF50978">
    <property type="entry name" value="WD40 repeat-like"/>
    <property type="match status" value="1"/>
</dbReference>
<keyword evidence="4 9" id="KW-0507">mRNA processing</keyword>
<comment type="domain">
    <text evidence="9">The linker, or PAN3 interaction domain (PID), between the WD40 repeats and the pseudo-UCH domain mediates interaction with PAN3.</text>
</comment>
<evidence type="ECO:0000256" key="9">
    <source>
        <dbReference type="HAMAP-Rule" id="MF_03182"/>
    </source>
</evidence>
<dbReference type="PANTHER" id="PTHR15728">
    <property type="entry name" value="DEADENYLATION COMPLEX CATALYTIC SUBUNIT PAN2"/>
    <property type="match status" value="1"/>
</dbReference>
<dbReference type="Pfam" id="PF20770">
    <property type="entry name" value="PAN2_N"/>
    <property type="match status" value="1"/>
</dbReference>
<reference evidence="12 13" key="1">
    <citation type="submission" date="2018-08" db="EMBL/GenBank/DDBJ databases">
        <title>Genome and evolution of the arbuscular mycorrhizal fungus Diversispora epigaea (formerly Glomus versiforme) and its bacterial endosymbionts.</title>
        <authorList>
            <person name="Sun X."/>
            <person name="Fei Z."/>
            <person name="Harrison M."/>
        </authorList>
    </citation>
    <scope>NUCLEOTIDE SEQUENCE [LARGE SCALE GENOMIC DNA]</scope>
    <source>
        <strain evidence="12 13">IT104</strain>
    </source>
</reference>
<feature type="binding site" evidence="9">
    <location>
        <position position="880"/>
    </location>
    <ligand>
        <name>a divalent metal cation</name>
        <dbReference type="ChEBI" id="CHEBI:60240"/>
        <note>catalytic</note>
    </ligand>
</feature>
<dbReference type="InterPro" id="IPR012337">
    <property type="entry name" value="RNaseH-like_sf"/>
</dbReference>
<organism evidence="12 13">
    <name type="scientific">Diversispora epigaea</name>
    <dbReference type="NCBI Taxonomy" id="1348612"/>
    <lineage>
        <taxon>Eukaryota</taxon>
        <taxon>Fungi</taxon>
        <taxon>Fungi incertae sedis</taxon>
        <taxon>Mucoromycota</taxon>
        <taxon>Glomeromycotina</taxon>
        <taxon>Glomeromycetes</taxon>
        <taxon>Diversisporales</taxon>
        <taxon>Diversisporaceae</taxon>
        <taxon>Diversispora</taxon>
    </lineage>
</organism>
<evidence type="ECO:0000259" key="11">
    <source>
        <dbReference type="PROSITE" id="PS50235"/>
    </source>
</evidence>
<keyword evidence="7 9" id="KW-0378">Hydrolase</keyword>
<dbReference type="OrthoDB" id="16516at2759"/>
<comment type="cofactor">
    <cofactor evidence="9">
        <name>a divalent metal cation</name>
        <dbReference type="ChEBI" id="CHEBI:60240"/>
    </cofactor>
    <text evidence="9">Binds 2 metal cations per subunit in the catalytic exonuclease domain.</text>
</comment>
<keyword evidence="8 9" id="KW-0269">Exonuclease</keyword>
<proteinExistence type="inferred from homology"/>
<dbReference type="InterPro" id="IPR050785">
    <property type="entry name" value="PAN2-PAN3_catalytic_subunit"/>
</dbReference>
<dbReference type="GO" id="GO:0031251">
    <property type="term" value="C:PAN complex"/>
    <property type="evidence" value="ECO:0007669"/>
    <property type="project" value="UniProtKB-UniRule"/>
</dbReference>
<evidence type="ECO:0000313" key="12">
    <source>
        <dbReference type="EMBL" id="RHZ79406.1"/>
    </source>
</evidence>
<evidence type="ECO:0000256" key="6">
    <source>
        <dbReference type="ARBA" id="ARBA00022723"/>
    </source>
</evidence>
<dbReference type="Gene3D" id="3.30.420.10">
    <property type="entry name" value="Ribonuclease H-like superfamily/Ribonuclease H"/>
    <property type="match status" value="1"/>
</dbReference>
<evidence type="ECO:0000256" key="8">
    <source>
        <dbReference type="ARBA" id="ARBA00022839"/>
    </source>
</evidence>
<keyword evidence="5 9" id="KW-0540">Nuclease</keyword>
<dbReference type="GO" id="GO:0046872">
    <property type="term" value="F:metal ion binding"/>
    <property type="evidence" value="ECO:0007669"/>
    <property type="project" value="UniProtKB-KW"/>
</dbReference>
<feature type="binding site" evidence="9">
    <location>
        <position position="1042"/>
    </location>
    <ligand>
        <name>a divalent metal cation</name>
        <dbReference type="ChEBI" id="CHEBI:60240"/>
        <note>catalytic</note>
    </ligand>
</feature>
<feature type="compositionally biased region" description="Basic and acidic residues" evidence="10">
    <location>
        <begin position="404"/>
        <end position="423"/>
    </location>
</feature>
<dbReference type="STRING" id="1348612.A0A397J055"/>
<dbReference type="FunFam" id="3.30.420.10:FF:000028">
    <property type="entry name" value="PAN2-PAN3 deadenylation complex catalytic subunit PAN2"/>
    <property type="match status" value="1"/>
</dbReference>
<evidence type="ECO:0000256" key="1">
    <source>
        <dbReference type="ARBA" id="ARBA00004496"/>
    </source>
</evidence>